<reference evidence="4" key="7">
    <citation type="submission" date="2005-08" db="EMBL/GenBank/DDBJ databases">
        <authorList>
            <person name="Stapleton M."/>
            <person name="Carlson J."/>
            <person name="Chavez C."/>
            <person name="Frise E."/>
            <person name="George R."/>
            <person name="Pacleb J."/>
            <person name="Park S."/>
            <person name="Wan K."/>
            <person name="Yu C."/>
            <person name="Celniker S."/>
        </authorList>
    </citation>
    <scope>NUCLEOTIDE SEQUENCE</scope>
    <source>
        <strain evidence="4">Berkeley</strain>
    </source>
</reference>
<dbReference type="STRING" id="7227.FBpp0070725"/>
<evidence type="ECO:0000256" key="1">
    <source>
        <dbReference type="SAM" id="MobiDB-lite"/>
    </source>
</evidence>
<reference evidence="6" key="4">
    <citation type="journal article" date="2002" name="Genome Biol.">
        <title>The transposable elements of the Drosophila melanogaster euchromatin: a genomics perspective.</title>
        <authorList>
            <person name="Kaminker J.S."/>
            <person name="Bergman C.M."/>
            <person name="Kronmiller B."/>
            <person name="Carlson J."/>
            <person name="Svirskas R."/>
            <person name="Patel S."/>
            <person name="Frise E."/>
            <person name="Wheeler D.A."/>
            <person name="Lewis S.E."/>
            <person name="Rubin G.M."/>
            <person name="Ashburner M."/>
            <person name="Celniker S.E."/>
        </authorList>
    </citation>
    <scope>NUCLEOTIDE SEQUENCE [LARGE SCALE GENOMIC DNA]</scope>
    <source>
        <strain evidence="6">Berkeley</strain>
    </source>
</reference>
<dbReference type="VEuPathDB" id="VectorBase:FBgn0029750"/>
<dbReference type="AGR" id="FB:FBgn0029750"/>
<dbReference type="FlyBase" id="FBgn0029750">
    <property type="gene designation" value="CG3323"/>
</dbReference>
<dbReference type="UCSC" id="CG3323-RA">
    <property type="organism name" value="d. melanogaster"/>
</dbReference>
<evidence type="ECO:0000256" key="2">
    <source>
        <dbReference type="SAM" id="Phobius"/>
    </source>
</evidence>
<reference evidence="6" key="2">
    <citation type="journal article" date="2002" name="Genome Biol.">
        <title>Finishing a whole-genome shotgun: release 3 of the Drosophila melanogaster euchromatic genome sequence.</title>
        <authorList>
            <person name="Celniker S.E."/>
            <person name="Wheeler D.A."/>
            <person name="Kronmiller B."/>
            <person name="Carlson J.W."/>
            <person name="Halpern A."/>
            <person name="Patel S."/>
            <person name="Adams M."/>
            <person name="Champe M."/>
            <person name="Dugan S.P."/>
            <person name="Frise E."/>
            <person name="Hodgson A."/>
            <person name="George R.A."/>
            <person name="Hoskins R.A."/>
            <person name="Laverty T."/>
            <person name="Muzny D.M."/>
            <person name="Nelson C.R."/>
            <person name="Pacleb J.M."/>
            <person name="Park S."/>
            <person name="Pfeiffer B.D."/>
            <person name="Richards S."/>
            <person name="Sodergren E.J."/>
            <person name="Svirskas R."/>
            <person name="Tabor P.E."/>
            <person name="Wan K."/>
            <person name="Stapleton M."/>
            <person name="Sutton G.G."/>
            <person name="Venter C."/>
            <person name="Weinstock G."/>
            <person name="Scherer S.E."/>
            <person name="Myers E.W."/>
            <person name="Gibbs R.A."/>
            <person name="Rubin G.M."/>
        </authorList>
    </citation>
    <scope>NUCLEOTIDE SEQUENCE [LARGE SCALE GENOMIC DNA]</scope>
    <source>
        <strain evidence="6">Berkeley</strain>
    </source>
</reference>
<dbReference type="Proteomes" id="UP000000803">
    <property type="component" value="Chromosome X"/>
</dbReference>
<reference evidence="3" key="14">
    <citation type="submission" date="2023-12" db="EMBL/GenBank/DDBJ databases">
        <authorList>
            <consortium name="FlyBase"/>
        </authorList>
    </citation>
    <scope>NUCLEOTIDE SEQUENCE</scope>
</reference>
<protein>
    <submittedName>
        <fullName evidence="4">GH14578p</fullName>
    </submittedName>
</protein>
<feature type="region of interest" description="Disordered" evidence="1">
    <location>
        <begin position="649"/>
        <end position="694"/>
    </location>
</feature>
<dbReference type="EMBL" id="BT023788">
    <property type="protein sequence ID" value="AAZ41797.1"/>
    <property type="molecule type" value="mRNA"/>
</dbReference>
<evidence type="ECO:0000313" key="4">
    <source>
        <dbReference type="EMBL" id="AAZ41797.1"/>
    </source>
</evidence>
<sequence>MNRNRINQIRQLDRGQEGLPQVIQMQGQAQVQLGGDQGNHVGNEGQATGNQNVRRKMTYTRTEMLSRGLPTVNNSNRSARNCNTAGQDWTSQLSPRHRYAQPPKSGIPVPPLFLSSTHASTNKNVTTASRQRSFLPRVAKLPNRADKSPRKNQYREALTTEVTVEQSQTLPLGNHKAKHLVNTPHDSESSILQDGSDDKLISDSGSSMDHDKIKLAKAIRLPDEGNKSFVYVCKPVKKVKALLTARKLRASSEHLNGPKDGEFSLQEQETFKLQRTISEEALCSRGAGEGYTLSPVEGLAQSTSTTSSQLDSPTLAAMLQRQQQFESKAVGSQDRLRLQLEEVCHRHNNQRQLEKDQYEKEQRQLELDQVSKKLPVLQHEIHMLHKVSEKLEATLRATNIPKPRSNVIITDISRQSSGRFYTPRTSPNQLDELPIRKLCCLRLEYIPAIEMRARIIGTVCHVGFVQEFRIETKTLNELKTADESQCFYLPAPKEEPPLVQLNEDDPLQCTNFRQLRKNPNMLFQQLRKVPGAGGSFNLLDQDTMFFNSLAYADSKIMDANTVEQLEVATREAGGGGATMAHYGGAIAYSRLSVRLNEVGVDDAAAAAAPPTPAVKSEEQGDRLTECPCQVNNTTQTDVELSKLEKIREAEEEISSPDFTPNPSPRTRKRMKVEEPNGKVQEEDALESNLDSRPKKTRKVITRRAPDPPVRCDVEPKVRLKLLKTVLVGMVQIAVILVLIMAIGSPDIIC</sequence>
<organism evidence="3 6">
    <name type="scientific">Drosophila melanogaster</name>
    <name type="common">Fruit fly</name>
    <dbReference type="NCBI Taxonomy" id="7227"/>
    <lineage>
        <taxon>Eukaryota</taxon>
        <taxon>Metazoa</taxon>
        <taxon>Ecdysozoa</taxon>
        <taxon>Arthropoda</taxon>
        <taxon>Hexapoda</taxon>
        <taxon>Insecta</taxon>
        <taxon>Pterygota</taxon>
        <taxon>Neoptera</taxon>
        <taxon>Endopterygota</taxon>
        <taxon>Diptera</taxon>
        <taxon>Brachycera</taxon>
        <taxon>Muscomorpha</taxon>
        <taxon>Ephydroidea</taxon>
        <taxon>Drosophilidae</taxon>
        <taxon>Drosophila</taxon>
        <taxon>Sophophora</taxon>
    </lineage>
</organism>
<evidence type="ECO:0007829" key="7">
    <source>
        <dbReference type="PeptideAtlas" id="Q9W4E0"/>
    </source>
</evidence>
<feature type="compositionally biased region" description="Polar residues" evidence="1">
    <location>
        <begin position="71"/>
        <end position="94"/>
    </location>
</feature>
<evidence type="ECO:0000313" key="6">
    <source>
        <dbReference type="Proteomes" id="UP000000803"/>
    </source>
</evidence>
<feature type="transmembrane region" description="Helical" evidence="2">
    <location>
        <begin position="725"/>
        <end position="743"/>
    </location>
</feature>
<reference evidence="3 6" key="1">
    <citation type="journal article" date="2000" name="Science">
        <title>The genome sequence of Drosophila melanogaster.</title>
        <authorList>
            <person name="Adams M.D."/>
            <person name="Celniker S.E."/>
            <person name="Holt R.A."/>
            <person name="Evans C.A."/>
            <person name="Gocayne J.D."/>
            <person name="Amanatides P.G."/>
            <person name="Scherer S.E."/>
            <person name="Li P.W."/>
            <person name="Hoskins R.A."/>
            <person name="Galle R.F."/>
            <person name="George R.A."/>
            <person name="Lewis S.E."/>
            <person name="Richards S."/>
            <person name="Ashburner M."/>
            <person name="Henderson S.N."/>
            <person name="Sutton G.G."/>
            <person name="Wortman J.R."/>
            <person name="Yandell M.D."/>
            <person name="Zhang Q."/>
            <person name="Chen L.X."/>
            <person name="Brandon R.C."/>
            <person name="Rogers Y.H."/>
            <person name="Blazej R.G."/>
            <person name="Champe M."/>
            <person name="Pfeiffer B.D."/>
            <person name="Wan K.H."/>
            <person name="Doyle C."/>
            <person name="Baxter E.G."/>
            <person name="Helt G."/>
            <person name="Nelson C.R."/>
            <person name="Gabor G.L."/>
            <person name="Abril J.F."/>
            <person name="Agbayani A."/>
            <person name="An H.J."/>
            <person name="Andrews-Pfannkoch C."/>
            <person name="Baldwin D."/>
            <person name="Ballew R.M."/>
            <person name="Basu A."/>
            <person name="Baxendale J."/>
            <person name="Bayraktaroglu L."/>
            <person name="Beasley E.M."/>
            <person name="Beeson K.Y."/>
            <person name="Benos P.V."/>
            <person name="Berman B.P."/>
            <person name="Bhandari D."/>
            <person name="Bolshakov S."/>
            <person name="Borkova D."/>
            <person name="Botchan M.R."/>
            <person name="Bouck J."/>
            <person name="Brokstein P."/>
            <person name="Brottier P."/>
            <person name="Burtis K.C."/>
            <person name="Busam D.A."/>
            <person name="Butler H."/>
            <person name="Cadieu E."/>
            <person name="Center A."/>
            <person name="Chandra I."/>
            <person name="Cherry J.M."/>
            <person name="Cawley S."/>
            <person name="Dahlke C."/>
            <person name="Davenport L.B."/>
            <person name="Davies P."/>
            <person name="de Pablos B."/>
            <person name="Delcher A."/>
            <person name="Deng Z."/>
            <person name="Mays A.D."/>
            <person name="Dew I."/>
            <person name="Dietz S.M."/>
            <person name="Dodson K."/>
            <person name="Doup L.E."/>
            <person name="Downes M."/>
            <person name="Dugan-Rocha S."/>
            <person name="Dunkov B.C."/>
            <person name="Dunn P."/>
            <person name="Durbin K.J."/>
            <person name="Evangelista C.C."/>
            <person name="Ferraz C."/>
            <person name="Ferriera S."/>
            <person name="Fleischmann W."/>
            <person name="Fosler C."/>
            <person name="Gabrielian A.E."/>
            <person name="Garg N.S."/>
            <person name="Gelbart W.M."/>
            <person name="Glasser K."/>
            <person name="Glodek A."/>
            <person name="Gong F."/>
            <person name="Gorrell J.H."/>
            <person name="Gu Z."/>
            <person name="Guan P."/>
            <person name="Harris M."/>
            <person name="Harris N.L."/>
            <person name="Harvey D."/>
            <person name="Heiman T.J."/>
            <person name="Hernandez J.R."/>
            <person name="Houck J."/>
            <person name="Hostin D."/>
            <person name="Houston K.A."/>
            <person name="Howland T.J."/>
            <person name="Wei M.H."/>
            <person name="Ibegwam C."/>
            <person name="Jalali M."/>
            <person name="Kalush F."/>
            <person name="Karpen G.H."/>
            <person name="Ke Z."/>
            <person name="Kennison J.A."/>
            <person name="Ketchum K.A."/>
            <person name="Kimmel B.E."/>
            <person name="Kodira C.D."/>
            <person name="Kraft C."/>
            <person name="Kravitz S."/>
            <person name="Kulp D."/>
            <person name="Lai Z."/>
            <person name="Lasko P."/>
            <person name="Lei Y."/>
            <person name="Levitsky A.A."/>
            <person name="Li J."/>
            <person name="Li Z."/>
            <person name="Liang Y."/>
            <person name="Lin X."/>
            <person name="Liu X."/>
            <person name="Mattei B."/>
            <person name="McIntosh T.C."/>
            <person name="McLeod M.P."/>
            <person name="McPherson D."/>
            <person name="Merkulov G."/>
            <person name="Milshina N.V."/>
            <person name="Mobarry C."/>
            <person name="Morris J."/>
            <person name="Moshrefi A."/>
            <person name="Mount S.M."/>
            <person name="Moy M."/>
            <person name="Murphy B."/>
            <person name="Murphy L."/>
            <person name="Muzny D.M."/>
            <person name="Nelson D.L."/>
            <person name="Nelson D.R."/>
            <person name="Nelson K.A."/>
            <person name="Nixon K."/>
            <person name="Nusskern D.R."/>
            <person name="Pacleb J.M."/>
            <person name="Palazzolo M."/>
            <person name="Pittman G.S."/>
            <person name="Pan S."/>
            <person name="Pollard J."/>
            <person name="Puri V."/>
            <person name="Reese M.G."/>
            <person name="Reinert K."/>
            <person name="Remington K."/>
            <person name="Saunders R.D."/>
            <person name="Scheeler F."/>
            <person name="Shen H."/>
            <person name="Shue B.C."/>
            <person name="Siden-Kiamos I."/>
            <person name="Simpson M."/>
            <person name="Skupski M.P."/>
            <person name="Smith T."/>
            <person name="Spier E."/>
            <person name="Spradling A.C."/>
            <person name="Stapleton M."/>
            <person name="Strong R."/>
            <person name="Sun E."/>
            <person name="Svirskas R."/>
            <person name="Tector C."/>
            <person name="Turner R."/>
            <person name="Venter E."/>
            <person name="Wang A.H."/>
            <person name="Wang X."/>
            <person name="Wang Z.Y."/>
            <person name="Wassarman D.A."/>
            <person name="Weinstock G.M."/>
            <person name="Weissenbach J."/>
            <person name="Williams S.M."/>
            <person name="WoodageT"/>
            <person name="Worley K.C."/>
            <person name="Wu D."/>
            <person name="Yang S."/>
            <person name="Yao Q.A."/>
            <person name="Ye J."/>
            <person name="Yeh R.F."/>
            <person name="Zaveri J.S."/>
            <person name="Zhan M."/>
            <person name="Zhang G."/>
            <person name="Zhao Q."/>
            <person name="Zheng L."/>
            <person name="Zheng X.H."/>
            <person name="Zhong F.N."/>
            <person name="Zhong W."/>
            <person name="Zhou X."/>
            <person name="Zhu S."/>
            <person name="Zhu X."/>
            <person name="Smith H.O."/>
            <person name="Gibbs R.A."/>
            <person name="Myers E.W."/>
            <person name="Rubin G.M."/>
            <person name="Venter J.C."/>
        </authorList>
    </citation>
    <scope>NUCLEOTIDE SEQUENCE [LARGE SCALE GENOMIC DNA]</scope>
    <source>
        <strain evidence="6">Berkeley</strain>
    </source>
</reference>
<dbReference type="PaxDb" id="7227-FBpp0070725"/>
<dbReference type="Bgee" id="FBgn0029750">
    <property type="expression patterns" value="Expressed in early elongation stage spermatid (Drosophila) in testis and 23 other cell types or tissues"/>
</dbReference>
<dbReference type="SMR" id="Q9W4E0"/>
<dbReference type="IntAct" id="Q9W4E0">
    <property type="interactions" value="2"/>
</dbReference>
<dbReference type="ExpressionAtlas" id="Q9W4E0">
    <property type="expression patterns" value="baseline and differential"/>
</dbReference>
<reference evidence="3" key="8">
    <citation type="submission" date="2006-08" db="EMBL/GenBank/DDBJ databases">
        <authorList>
            <person name="Celniker S."/>
            <person name="Carlson J."/>
            <person name="Wan K."/>
            <person name="Frise E."/>
            <person name="Hoskins R."/>
            <person name="Park S."/>
            <person name="Svirskas R."/>
            <person name="Rubin G."/>
        </authorList>
    </citation>
    <scope>NUCLEOTIDE SEQUENCE</scope>
</reference>
<reference evidence="6" key="3">
    <citation type="journal article" date="2002" name="Genome Biol.">
        <title>Annotation of the Drosophila melanogaster euchromatic genome: a systematic review.</title>
        <authorList>
            <person name="Misra S."/>
            <person name="Crosby M.A."/>
            <person name="Mungall C.J."/>
            <person name="Matthews B.B."/>
            <person name="Campbell K.S."/>
            <person name="Hradecky P."/>
            <person name="Huang Y."/>
            <person name="Kaminker J.S."/>
            <person name="Millburn G.H."/>
            <person name="Prochnik S.E."/>
            <person name="Smith C.D."/>
            <person name="Tupy J.L."/>
            <person name="Whitfied E.J."/>
            <person name="Bayraktaroglu L."/>
            <person name="Berman B.P."/>
            <person name="Bettencourt B.R."/>
            <person name="Celniker S.E."/>
            <person name="de Grey A.D."/>
            <person name="Drysdale R.A."/>
            <person name="Harris N.L."/>
            <person name="Richter J."/>
            <person name="Russo S."/>
            <person name="Schroeder A.J."/>
            <person name="Shu S.Q."/>
            <person name="Stapleton M."/>
            <person name="Yamada C."/>
            <person name="Ashburner M."/>
            <person name="Gelbart W.M."/>
            <person name="Rubin G.M."/>
            <person name="Lewis S.E."/>
        </authorList>
    </citation>
    <scope>GENOME REANNOTATION</scope>
    <source>
        <strain evidence="6">Berkeley</strain>
    </source>
</reference>
<dbReference type="DNASU" id="31439"/>
<dbReference type="GlyGen" id="Q9W4E0">
    <property type="glycosylation" value="1 site"/>
</dbReference>
<dbReference type="eggNOG" id="ENOG502TB7P">
    <property type="taxonomic scope" value="Eukaryota"/>
</dbReference>
<proteinExistence type="evidence at protein level"/>
<reference evidence="3 6" key="10">
    <citation type="journal article" date="2007" name="Science">
        <title>Sequence finishing and mapping of Drosophila melanogaster heterochromatin.</title>
        <authorList>
            <person name="Hoskins R.A."/>
            <person name="Carlson J.W."/>
            <person name="Kennedy C."/>
            <person name="Acevedo D."/>
            <person name="Evans-Holm M."/>
            <person name="Frise E."/>
            <person name="Wan K.H."/>
            <person name="Park S."/>
            <person name="Mendez-Lago M."/>
            <person name="Rossi F."/>
            <person name="Villasante A."/>
            <person name="Dimitri P."/>
            <person name="Karpen G.H."/>
            <person name="Celniker S.E."/>
        </authorList>
    </citation>
    <scope>NUCLEOTIDE SEQUENCE [LARGE SCALE GENOMIC DNA]</scope>
    <source>
        <strain evidence="6">Berkeley</strain>
    </source>
</reference>
<evidence type="ECO:0000313" key="5">
    <source>
        <dbReference type="FlyBase" id="FBgn0029750"/>
    </source>
</evidence>
<dbReference type="HOGENOM" id="CLU_379122_0_0_1"/>
<reference evidence="3" key="13">
    <citation type="journal article" date="2015" name="Genome Res.">
        <title>The Release 6 reference sequence of the Drosophila melanogaster genome.</title>
        <authorList>
            <person name="Hoskins R.A."/>
            <person name="Carlson J.W."/>
            <person name="Wan K.H."/>
            <person name="Park S."/>
            <person name="Mendez I."/>
            <person name="Galle S.E."/>
            <person name="Booth B.W."/>
            <person name="Pfeiffer B.D."/>
            <person name="George R.A."/>
            <person name="Svirskas R."/>
            <person name="Krzywinski M."/>
            <person name="Schein J."/>
            <person name="Accardo M.C."/>
            <person name="Damia E."/>
            <person name="Messina G."/>
            <person name="Mendez-Lago M."/>
            <person name="de Pablos B."/>
            <person name="Demakova O.V."/>
            <person name="Andreyeva E.N."/>
            <person name="Boldyreva L.V."/>
            <person name="Marra M."/>
            <person name="Carvalho A.B."/>
            <person name="Dimitri P."/>
            <person name="Villasante A."/>
            <person name="Zhimulev I.F."/>
            <person name="Rubin G.M."/>
            <person name="Karpen G.H."/>
            <person name="Celniker S.E."/>
        </authorList>
    </citation>
    <scope>NUCLEOTIDE SEQUENCE</scope>
</reference>
<keyword evidence="2" id="KW-1133">Transmembrane helix</keyword>
<accession>Q9W4E0</accession>
<keyword evidence="7" id="KW-1267">Proteomics identification</keyword>
<dbReference type="BioGRID-ORCS" id="31439">
    <property type="hits" value="0 hits in 1 CRISPR screen"/>
</dbReference>
<reference evidence="3 6" key="5">
    <citation type="journal article" date="2002" name="Genome Biol.">
        <title>Heterochromatic sequences in a Drosophila whole-genome shotgun assembly.</title>
        <authorList>
            <person name="Hoskins R.A."/>
            <person name="Smith C.D."/>
            <person name="Carlson J.W."/>
            <person name="Carvalho A.B."/>
            <person name="Halpern A."/>
            <person name="Kaminker J.S."/>
            <person name="Kennedy C."/>
            <person name="Mungall C.J."/>
            <person name="Sullivan B.A."/>
            <person name="Sutton G.G."/>
            <person name="Yasuhara J.C."/>
            <person name="Wakimoto B.T."/>
            <person name="Myers E.W."/>
            <person name="Celniker S.E."/>
            <person name="Rubin G.M."/>
            <person name="Karpen G.H."/>
        </authorList>
    </citation>
    <scope>NUCLEOTIDE SEQUENCE [LARGE SCALE GENOMIC DNA]</scope>
    <source>
        <strain evidence="6">Berkeley</strain>
    </source>
</reference>
<feature type="compositionally biased region" description="Basic and acidic residues" evidence="1">
    <location>
        <begin position="671"/>
        <end position="681"/>
    </location>
</feature>
<dbReference type="RefSeq" id="NP_572210.1">
    <property type="nucleotide sequence ID" value="NM_131982.3"/>
</dbReference>
<dbReference type="KEGG" id="dme:Dmel_CG3323"/>
<name>Q9W4E0_DROME</name>
<keyword evidence="2" id="KW-0812">Transmembrane</keyword>
<feature type="region of interest" description="Disordered" evidence="1">
    <location>
        <begin position="68"/>
        <end position="105"/>
    </location>
</feature>
<evidence type="ECO:0000313" key="3">
    <source>
        <dbReference type="EMBL" id="AAF46013.2"/>
    </source>
</evidence>
<keyword evidence="2" id="KW-0472">Membrane</keyword>
<reference evidence="3 6" key="6">
    <citation type="journal article" date="2005" name="PLoS Comput. Biol.">
        <title>Combined evidence annotation of transposable elements in genome sequences.</title>
        <authorList>
            <person name="Quesneville H."/>
            <person name="Bergman C.M."/>
            <person name="Andrieu O."/>
            <person name="Autard D."/>
            <person name="Nouaud D."/>
            <person name="Ashburner M."/>
            <person name="Anxolabehere D."/>
        </authorList>
    </citation>
    <scope>NUCLEOTIDE SEQUENCE [LARGE SCALE GENOMIC DNA]</scope>
    <source>
        <strain evidence="6">Berkeley</strain>
    </source>
</reference>
<reference evidence="3" key="12">
    <citation type="journal article" date="2015" name="G3 (Bethesda)">
        <title>Gene Model Annotations for Drosophila melanogaster: The Rule-Benders.</title>
        <authorList>
            <consortium name="FlyBase Consortium"/>
            <person name="Crosby M.A."/>
            <person name="Gramates L.S."/>
            <person name="Dos Santos G."/>
            <person name="Matthews B.B."/>
            <person name="St Pierre S.E."/>
            <person name="Zhou P."/>
            <person name="Schroeder A.J."/>
            <person name="Falls K."/>
            <person name="Emmert D.B."/>
            <person name="Russo S.M."/>
            <person name="Gelbart W.M."/>
            <person name="null"/>
        </authorList>
    </citation>
    <scope>NUCLEOTIDE SEQUENCE</scope>
</reference>
<dbReference type="OMA" id="LIMAFTY"/>
<reference evidence="3" key="11">
    <citation type="journal article" date="2015" name="G3 (Bethesda)">
        <title>Gene Model Annotations for Drosophila melanogaster: Impact of High-Throughput Data.</title>
        <authorList>
            <consortium name="FlyBase Consortium"/>
            <person name="Matthews B.B."/>
            <person name="Dos Santos G."/>
            <person name="Crosby M.A."/>
            <person name="Emmert D.B."/>
            <person name="St Pierre S.E."/>
            <person name="Gramates L.S."/>
            <person name="Zhou P."/>
            <person name="Schroeder A.J."/>
            <person name="Falls K."/>
            <person name="Strelets V."/>
            <person name="Russo S.M."/>
            <person name="Gelbart W.M."/>
            <person name="null"/>
        </authorList>
    </citation>
    <scope>NUCLEOTIDE SEQUENCE</scope>
</reference>
<gene>
    <name evidence="3" type="primary">Dmel\CG3323</name>
    <name evidence="3 5" type="ORF">CG3323</name>
    <name evidence="3" type="ORF">Dmel_CG3323</name>
</gene>
<keyword evidence="6" id="KW-1185">Reference proteome</keyword>
<dbReference type="EMBL" id="AE014298">
    <property type="protein sequence ID" value="AAF46013.2"/>
    <property type="molecule type" value="Genomic_DNA"/>
</dbReference>
<dbReference type="GeneID" id="31439"/>
<reference evidence="3" key="15">
    <citation type="submission" date="2024-06" db="EMBL/GenBank/DDBJ databases">
        <title>Drosophila melanogaster release 4 sequence.</title>
        <authorList>
            <consortium name="Berkeley Drosophila Genome Project"/>
            <person name="Celniker S."/>
            <person name="Carlson J."/>
            <person name="Wan K."/>
            <person name="Pfeiffer B."/>
            <person name="Frise E."/>
            <person name="George R."/>
            <person name="Hoskins R."/>
            <person name="Stapleton M."/>
            <person name="Pacleb J."/>
            <person name="Park S."/>
            <person name="Svirskas R."/>
            <person name="Smith E."/>
            <person name="Yu C."/>
            <person name="Rubin G."/>
        </authorList>
    </citation>
    <scope>NUCLEOTIDE SEQUENCE</scope>
</reference>
<dbReference type="OrthoDB" id="7872265at2759"/>
<dbReference type="AlphaFoldDB" id="Q9W4E0"/>
<reference evidence="3 6" key="9">
    <citation type="journal article" date="2007" name="Science">
        <title>The Release 5.1 annotation of Drosophila melanogaster heterochromatin.</title>
        <authorList>
            <person name="Smith C.D."/>
            <person name="Shu S."/>
            <person name="Mungall C.J."/>
            <person name="Karpen G.H."/>
        </authorList>
    </citation>
    <scope>NUCLEOTIDE SEQUENCE [LARGE SCALE GENOMIC DNA]</scope>
    <source>
        <strain evidence="6">Berkeley</strain>
    </source>
</reference>